<comment type="caution">
    <text evidence="3">The sequence shown here is derived from an EMBL/GenBank/DDBJ whole genome shotgun (WGS) entry which is preliminary data.</text>
</comment>
<name>A0ABW2ZJ81_9SPHI</name>
<feature type="domain" description="DUF3823" evidence="2">
    <location>
        <begin position="126"/>
        <end position="230"/>
    </location>
</feature>
<dbReference type="EMBL" id="JBHTIA010000012">
    <property type="protein sequence ID" value="MFD0766300.1"/>
    <property type="molecule type" value="Genomic_DNA"/>
</dbReference>
<feature type="domain" description="DUF3823" evidence="1">
    <location>
        <begin position="31"/>
        <end position="123"/>
    </location>
</feature>
<evidence type="ECO:0000313" key="4">
    <source>
        <dbReference type="Proteomes" id="UP001597073"/>
    </source>
</evidence>
<dbReference type="PROSITE" id="PS51257">
    <property type="entry name" value="PROKAR_LIPOPROTEIN"/>
    <property type="match status" value="1"/>
</dbReference>
<dbReference type="Gene3D" id="2.60.40.2060">
    <property type="match status" value="1"/>
</dbReference>
<gene>
    <name evidence="3" type="ORF">ACFQZI_15665</name>
</gene>
<dbReference type="InterPro" id="IPR024278">
    <property type="entry name" value="DUF3823_N"/>
</dbReference>
<evidence type="ECO:0000313" key="3">
    <source>
        <dbReference type="EMBL" id="MFD0766300.1"/>
    </source>
</evidence>
<evidence type="ECO:0000259" key="2">
    <source>
        <dbReference type="Pfam" id="PF18003"/>
    </source>
</evidence>
<accession>A0ABW2ZJ81</accession>
<reference evidence="4" key="1">
    <citation type="journal article" date="2019" name="Int. J. Syst. Evol. Microbiol.">
        <title>The Global Catalogue of Microorganisms (GCM) 10K type strain sequencing project: providing services to taxonomists for standard genome sequencing and annotation.</title>
        <authorList>
            <consortium name="The Broad Institute Genomics Platform"/>
            <consortium name="The Broad Institute Genome Sequencing Center for Infectious Disease"/>
            <person name="Wu L."/>
            <person name="Ma J."/>
        </authorList>
    </citation>
    <scope>NUCLEOTIDE SEQUENCE [LARGE SCALE GENOMIC DNA]</scope>
    <source>
        <strain evidence="4">CCUG 60742</strain>
    </source>
</reference>
<dbReference type="Proteomes" id="UP001597073">
    <property type="component" value="Unassembled WGS sequence"/>
</dbReference>
<dbReference type="Gene3D" id="2.60.40.1120">
    <property type="entry name" value="Carboxypeptidase-like, regulatory domain"/>
    <property type="match status" value="1"/>
</dbReference>
<dbReference type="Pfam" id="PF12866">
    <property type="entry name" value="DUF3823"/>
    <property type="match status" value="1"/>
</dbReference>
<dbReference type="InterPro" id="IPR041186">
    <property type="entry name" value="DUF3823_C"/>
</dbReference>
<proteinExistence type="predicted"/>
<dbReference type="RefSeq" id="WP_377144074.1">
    <property type="nucleotide sequence ID" value="NZ_JBHTIA010000012.1"/>
</dbReference>
<protein>
    <submittedName>
        <fullName evidence="3">DUF3823 domain-containing protein</fullName>
    </submittedName>
</protein>
<dbReference type="Pfam" id="PF18003">
    <property type="entry name" value="DUF3823_C"/>
    <property type="match status" value="1"/>
</dbReference>
<organism evidence="3 4">
    <name type="scientific">Mucilaginibacter lutimaris</name>
    <dbReference type="NCBI Taxonomy" id="931629"/>
    <lineage>
        <taxon>Bacteria</taxon>
        <taxon>Pseudomonadati</taxon>
        <taxon>Bacteroidota</taxon>
        <taxon>Sphingobacteriia</taxon>
        <taxon>Sphingobacteriales</taxon>
        <taxon>Sphingobacteriaceae</taxon>
        <taxon>Mucilaginibacter</taxon>
    </lineage>
</organism>
<evidence type="ECO:0000259" key="1">
    <source>
        <dbReference type="Pfam" id="PF12866"/>
    </source>
</evidence>
<sequence>MKIKFQYIILILTLFASYGCKKDNYDAPSVSLKGRLIYNGEPVNVEYNRVPFELYQPGYGKTGPINGAFGQDGSYSTLLFAGDYKFTIPANQGPFRWKELSAGKRDTLAIKVSGDQTLDIEVTPYYMVRNAAITAAGGKVNATFNIEKVITDANARDIEKVTLFINKTQFVSGADQIGTAEINGADIASLNNITLSANIPTITPTQNYVFARVGIKISGVEDLVFSPLVKVSY</sequence>
<keyword evidence="4" id="KW-1185">Reference proteome</keyword>